<dbReference type="Proteomes" id="UP000729402">
    <property type="component" value="Unassembled WGS sequence"/>
</dbReference>
<feature type="region of interest" description="Disordered" evidence="1">
    <location>
        <begin position="29"/>
        <end position="49"/>
    </location>
</feature>
<dbReference type="AlphaFoldDB" id="A0A8J5WBT7"/>
<name>A0A8J5WBT7_ZIZPA</name>
<protein>
    <submittedName>
        <fullName evidence="2">Uncharacterized protein</fullName>
    </submittedName>
</protein>
<organism evidence="2 3">
    <name type="scientific">Zizania palustris</name>
    <name type="common">Northern wild rice</name>
    <dbReference type="NCBI Taxonomy" id="103762"/>
    <lineage>
        <taxon>Eukaryota</taxon>
        <taxon>Viridiplantae</taxon>
        <taxon>Streptophyta</taxon>
        <taxon>Embryophyta</taxon>
        <taxon>Tracheophyta</taxon>
        <taxon>Spermatophyta</taxon>
        <taxon>Magnoliopsida</taxon>
        <taxon>Liliopsida</taxon>
        <taxon>Poales</taxon>
        <taxon>Poaceae</taxon>
        <taxon>BOP clade</taxon>
        <taxon>Oryzoideae</taxon>
        <taxon>Oryzeae</taxon>
        <taxon>Zizaniinae</taxon>
        <taxon>Zizania</taxon>
    </lineage>
</organism>
<reference evidence="2" key="2">
    <citation type="submission" date="2021-02" db="EMBL/GenBank/DDBJ databases">
        <authorList>
            <person name="Kimball J.A."/>
            <person name="Haas M.W."/>
            <person name="Macchietto M."/>
            <person name="Kono T."/>
            <person name="Duquette J."/>
            <person name="Shao M."/>
        </authorList>
    </citation>
    <scope>NUCLEOTIDE SEQUENCE</scope>
    <source>
        <tissue evidence="2">Fresh leaf tissue</tissue>
    </source>
</reference>
<proteinExistence type="predicted"/>
<sequence>MQSRRGLRGPAVIGLGSVWARPAAQSVKVQKKQKSEGLRGKVQPPAAGRPLPPVRAAVVLLVVSPSPSQIVSLR</sequence>
<dbReference type="EMBL" id="JAAALK010000082">
    <property type="protein sequence ID" value="KAG8085353.1"/>
    <property type="molecule type" value="Genomic_DNA"/>
</dbReference>
<gene>
    <name evidence="2" type="ORF">GUJ93_ZPchr0010g8655</name>
</gene>
<reference evidence="2" key="1">
    <citation type="journal article" date="2021" name="bioRxiv">
        <title>Whole Genome Assembly and Annotation of Northern Wild Rice, Zizania palustris L., Supports a Whole Genome Duplication in the Zizania Genus.</title>
        <authorList>
            <person name="Haas M."/>
            <person name="Kono T."/>
            <person name="Macchietto M."/>
            <person name="Millas R."/>
            <person name="McGilp L."/>
            <person name="Shao M."/>
            <person name="Duquette J."/>
            <person name="Hirsch C.N."/>
            <person name="Kimball J."/>
        </authorList>
    </citation>
    <scope>NUCLEOTIDE SEQUENCE</scope>
    <source>
        <tissue evidence="2">Fresh leaf tissue</tissue>
    </source>
</reference>
<accession>A0A8J5WBT7</accession>
<evidence type="ECO:0000313" key="2">
    <source>
        <dbReference type="EMBL" id="KAG8085353.1"/>
    </source>
</evidence>
<keyword evidence="3" id="KW-1185">Reference proteome</keyword>
<evidence type="ECO:0000313" key="3">
    <source>
        <dbReference type="Proteomes" id="UP000729402"/>
    </source>
</evidence>
<evidence type="ECO:0000256" key="1">
    <source>
        <dbReference type="SAM" id="MobiDB-lite"/>
    </source>
</evidence>
<comment type="caution">
    <text evidence="2">The sequence shown here is derived from an EMBL/GenBank/DDBJ whole genome shotgun (WGS) entry which is preliminary data.</text>
</comment>